<feature type="non-terminal residue" evidence="2">
    <location>
        <position position="1"/>
    </location>
</feature>
<accession>A0A699S7S8</accession>
<organism evidence="2">
    <name type="scientific">Tanacetum cinerariifolium</name>
    <name type="common">Dalmatian daisy</name>
    <name type="synonym">Chrysanthemum cinerariifolium</name>
    <dbReference type="NCBI Taxonomy" id="118510"/>
    <lineage>
        <taxon>Eukaryota</taxon>
        <taxon>Viridiplantae</taxon>
        <taxon>Streptophyta</taxon>
        <taxon>Embryophyta</taxon>
        <taxon>Tracheophyta</taxon>
        <taxon>Spermatophyta</taxon>
        <taxon>Magnoliopsida</taxon>
        <taxon>eudicotyledons</taxon>
        <taxon>Gunneridae</taxon>
        <taxon>Pentapetalae</taxon>
        <taxon>asterids</taxon>
        <taxon>campanulids</taxon>
        <taxon>Asterales</taxon>
        <taxon>Asteraceae</taxon>
        <taxon>Asteroideae</taxon>
        <taxon>Anthemideae</taxon>
        <taxon>Anthemidinae</taxon>
        <taxon>Tanacetum</taxon>
    </lineage>
</organism>
<evidence type="ECO:0000313" key="2">
    <source>
        <dbReference type="EMBL" id="GFC93522.1"/>
    </source>
</evidence>
<evidence type="ECO:0000256" key="1">
    <source>
        <dbReference type="SAM" id="MobiDB-lite"/>
    </source>
</evidence>
<name>A0A699S7S8_TANCI</name>
<feature type="region of interest" description="Disordered" evidence="1">
    <location>
        <begin position="1"/>
        <end position="20"/>
    </location>
</feature>
<dbReference type="AlphaFoldDB" id="A0A699S7S8"/>
<sequence length="38" mass="4434">VHTLENVVPAPATVERPPRKDPQIEYFKIVPQSEEKYK</sequence>
<comment type="caution">
    <text evidence="2">The sequence shown here is derived from an EMBL/GenBank/DDBJ whole genome shotgun (WGS) entry which is preliminary data.</text>
</comment>
<proteinExistence type="predicted"/>
<reference evidence="2" key="1">
    <citation type="journal article" date="2019" name="Sci. Rep.">
        <title>Draft genome of Tanacetum cinerariifolium, the natural source of mosquito coil.</title>
        <authorList>
            <person name="Yamashiro T."/>
            <person name="Shiraishi A."/>
            <person name="Satake H."/>
            <person name="Nakayama K."/>
        </authorList>
    </citation>
    <scope>NUCLEOTIDE SEQUENCE</scope>
</reference>
<protein>
    <submittedName>
        <fullName evidence="2">Uncharacterized protein</fullName>
    </submittedName>
</protein>
<gene>
    <name evidence="2" type="ORF">Tci_865492</name>
</gene>
<dbReference type="EMBL" id="BKCJ011143821">
    <property type="protein sequence ID" value="GFC93522.1"/>
    <property type="molecule type" value="Genomic_DNA"/>
</dbReference>